<evidence type="ECO:0000259" key="2">
    <source>
        <dbReference type="Pfam" id="PF20578"/>
    </source>
</evidence>
<feature type="transmembrane region" description="Helical" evidence="1">
    <location>
        <begin position="7"/>
        <end position="27"/>
    </location>
</feature>
<organism evidence="3 4">
    <name type="scientific">Mediterraneibacter butyricigenes</name>
    <dbReference type="NCBI Taxonomy" id="2316025"/>
    <lineage>
        <taxon>Bacteria</taxon>
        <taxon>Bacillati</taxon>
        <taxon>Bacillota</taxon>
        <taxon>Clostridia</taxon>
        <taxon>Lachnospirales</taxon>
        <taxon>Lachnospiraceae</taxon>
        <taxon>Mediterraneibacter</taxon>
    </lineage>
</organism>
<dbReference type="AlphaFoldDB" id="A0A391P0K2"/>
<dbReference type="RefSeq" id="WP_119297916.1">
    <property type="nucleotide sequence ID" value="NZ_BHGK01000001.1"/>
</dbReference>
<feature type="transmembrane region" description="Helical" evidence="1">
    <location>
        <begin position="232"/>
        <end position="248"/>
    </location>
</feature>
<keyword evidence="1" id="KW-0812">Transmembrane</keyword>
<sequence length="414" mass="48132">MKLSRQHWKILVGIVGIILLTVAVFLADQRSTVLPENETHSKVRRNDYGKGKKKEELQVEIQDEDGKMIQKEILEFELQERAYSTEEAEKVLTVEAEALETKILKQNPSPDLVQTDLDLITKIPDTSIRVSWESDDYSVIDMTGRVKAEALPEEGKIVELTAVLNYQDTLIRHSFPVHVYPPDLSRSEQAEALLQETLEKTDEEKKQDLWVELPDNINGKKLIWSRKKERRWIAIPVLGAVIMGLLILEKKEQEKKRKEERKRQMMLDYPEIVNKLTLYTGAGMTVRTAWERIVEEYQKQKKGEGRYAYEEMQKTWYEMNSGVGERRSYERFMQRCQVKVYQQLGMMLQQNLQKGNQGMTEILRREAMQAFEERKALAKIQGEEAGTKLLLPMFLMLAIVLVMVIIPAFLSLQI</sequence>
<proteinExistence type="predicted"/>
<dbReference type="InterPro" id="IPR046780">
    <property type="entry name" value="aBig_2"/>
</dbReference>
<keyword evidence="4" id="KW-1185">Reference proteome</keyword>
<gene>
    <name evidence="3" type="ORF">KGMB01110_13810</name>
</gene>
<reference evidence="4" key="1">
    <citation type="submission" date="2018-09" db="EMBL/GenBank/DDBJ databases">
        <title>Draft Genome Sequence of Mediterraneibacter sp. KCTC 15684.</title>
        <authorList>
            <person name="Kim J.S."/>
            <person name="Han K.I."/>
            <person name="Suh M.K."/>
            <person name="Lee K.C."/>
            <person name="Eom M.K."/>
            <person name="Lee J.H."/>
            <person name="Park S.H."/>
            <person name="Kang S.W."/>
            <person name="Park J.E."/>
            <person name="Oh B.S."/>
            <person name="Yu S.Y."/>
            <person name="Choi S.H."/>
            <person name="Lee D.H."/>
            <person name="Yoon H."/>
            <person name="Kim B."/>
            <person name="Yang S.J."/>
            <person name="Lee J.S."/>
        </authorList>
    </citation>
    <scope>NUCLEOTIDE SEQUENCE [LARGE SCALE GENOMIC DNA]</scope>
    <source>
        <strain evidence="4">KCTC 15684</strain>
    </source>
</reference>
<dbReference type="Proteomes" id="UP000265643">
    <property type="component" value="Unassembled WGS sequence"/>
</dbReference>
<evidence type="ECO:0000256" key="1">
    <source>
        <dbReference type="SAM" id="Phobius"/>
    </source>
</evidence>
<dbReference type="Pfam" id="PF20578">
    <property type="entry name" value="aBig_2"/>
    <property type="match status" value="1"/>
</dbReference>
<evidence type="ECO:0000313" key="4">
    <source>
        <dbReference type="Proteomes" id="UP000265643"/>
    </source>
</evidence>
<feature type="domain" description="Atrophied bacterial Ig" evidence="2">
    <location>
        <begin position="96"/>
        <end position="179"/>
    </location>
</feature>
<dbReference type="PANTHER" id="PTHR35007">
    <property type="entry name" value="INTEGRAL MEMBRANE PROTEIN-RELATED"/>
    <property type="match status" value="1"/>
</dbReference>
<comment type="caution">
    <text evidence="3">The sequence shown here is derived from an EMBL/GenBank/DDBJ whole genome shotgun (WGS) entry which is preliminary data.</text>
</comment>
<dbReference type="PANTHER" id="PTHR35007:SF2">
    <property type="entry name" value="PILUS ASSEMBLE PROTEIN"/>
    <property type="match status" value="1"/>
</dbReference>
<keyword evidence="1" id="KW-0472">Membrane</keyword>
<name>A0A391P0K2_9FIRM</name>
<accession>A0A391P0K2</accession>
<keyword evidence="1" id="KW-1133">Transmembrane helix</keyword>
<evidence type="ECO:0000313" key="3">
    <source>
        <dbReference type="EMBL" id="GCA66945.1"/>
    </source>
</evidence>
<dbReference type="EMBL" id="BHGK01000001">
    <property type="protein sequence ID" value="GCA66945.1"/>
    <property type="molecule type" value="Genomic_DNA"/>
</dbReference>
<feature type="transmembrane region" description="Helical" evidence="1">
    <location>
        <begin position="389"/>
        <end position="410"/>
    </location>
</feature>
<protein>
    <recommendedName>
        <fullName evidence="2">Atrophied bacterial Ig domain-containing protein</fullName>
    </recommendedName>
</protein>